<accession>A0ABP7L1L2</accession>
<feature type="transmembrane region" description="Helical" evidence="1">
    <location>
        <begin position="259"/>
        <end position="281"/>
    </location>
</feature>
<proteinExistence type="predicted"/>
<feature type="transmembrane region" description="Helical" evidence="1">
    <location>
        <begin position="196"/>
        <end position="214"/>
    </location>
</feature>
<feature type="transmembrane region" description="Helical" evidence="1">
    <location>
        <begin position="102"/>
        <end position="126"/>
    </location>
</feature>
<dbReference type="EMBL" id="BAABCN010000017">
    <property type="protein sequence ID" value="GAA3893260.1"/>
    <property type="molecule type" value="Genomic_DNA"/>
</dbReference>
<feature type="transmembrane region" description="Helical" evidence="1">
    <location>
        <begin position="132"/>
        <end position="154"/>
    </location>
</feature>
<feature type="transmembrane region" description="Helical" evidence="1">
    <location>
        <begin position="226"/>
        <end position="250"/>
    </location>
</feature>
<evidence type="ECO:0000313" key="2">
    <source>
        <dbReference type="EMBL" id="GAA3893260.1"/>
    </source>
</evidence>
<keyword evidence="3" id="KW-1185">Reference proteome</keyword>
<evidence type="ECO:0000256" key="1">
    <source>
        <dbReference type="SAM" id="Phobius"/>
    </source>
</evidence>
<dbReference type="RefSeq" id="WP_345069516.1">
    <property type="nucleotide sequence ID" value="NZ_BAABCN010000017.1"/>
</dbReference>
<organism evidence="2 3">
    <name type="scientific">Leifsonia kafniensis</name>
    <dbReference type="NCBI Taxonomy" id="475957"/>
    <lineage>
        <taxon>Bacteria</taxon>
        <taxon>Bacillati</taxon>
        <taxon>Actinomycetota</taxon>
        <taxon>Actinomycetes</taxon>
        <taxon>Micrococcales</taxon>
        <taxon>Microbacteriaceae</taxon>
        <taxon>Leifsonia</taxon>
    </lineage>
</organism>
<dbReference type="Proteomes" id="UP001501803">
    <property type="component" value="Unassembled WGS sequence"/>
</dbReference>
<sequence>MSRPKRLISNIPFVTATLTLGSVSFAIFFVVVLSTVSLVFLTDDFKGIWFHTGLLGNEILDGATWLLPSFIGALFVVAVIPHDETESNLGDYVSVKEGLTRLIPFVVGVLTFVSFIFCVIGAAAYPGKVYELYAVSALSFVIFGTSLVLVTGTFSLPSMRLREAVGAHSQIQSALRKVRPLVEGVPSSPFTKALRAILATAVIAAFPGLALLAIQMGIGMTPDWKAIGFLLGLSGFFAIVSFVSLFLWLVSSRGISDRLLAVCVPCVIIGAGAVIVFLGAISSGVEAVAVSLIPLVLVPFIVTWVPAAVPAPARRHSLRNASAIAAYRYLTSRLEAAESDLLTSGVSKPDEEDRSILRYLGVSGR</sequence>
<comment type="caution">
    <text evidence="2">The sequence shown here is derived from an EMBL/GenBank/DDBJ whole genome shotgun (WGS) entry which is preliminary data.</text>
</comment>
<evidence type="ECO:0000313" key="3">
    <source>
        <dbReference type="Proteomes" id="UP001501803"/>
    </source>
</evidence>
<feature type="transmembrane region" description="Helical" evidence="1">
    <location>
        <begin position="287"/>
        <end position="309"/>
    </location>
</feature>
<feature type="transmembrane region" description="Helical" evidence="1">
    <location>
        <begin position="12"/>
        <end position="42"/>
    </location>
</feature>
<name>A0ABP7L1L2_9MICO</name>
<feature type="transmembrane region" description="Helical" evidence="1">
    <location>
        <begin position="62"/>
        <end position="81"/>
    </location>
</feature>
<keyword evidence="1" id="KW-1133">Transmembrane helix</keyword>
<gene>
    <name evidence="2" type="ORF">GCM10022381_38710</name>
</gene>
<reference evidence="3" key="1">
    <citation type="journal article" date="2019" name="Int. J. Syst. Evol. Microbiol.">
        <title>The Global Catalogue of Microorganisms (GCM) 10K type strain sequencing project: providing services to taxonomists for standard genome sequencing and annotation.</title>
        <authorList>
            <consortium name="The Broad Institute Genomics Platform"/>
            <consortium name="The Broad Institute Genome Sequencing Center for Infectious Disease"/>
            <person name="Wu L."/>
            <person name="Ma J."/>
        </authorList>
    </citation>
    <scope>NUCLEOTIDE SEQUENCE [LARGE SCALE GENOMIC DNA]</scope>
    <source>
        <strain evidence="3">JCM 17021</strain>
    </source>
</reference>
<keyword evidence="1" id="KW-0812">Transmembrane</keyword>
<keyword evidence="1" id="KW-0472">Membrane</keyword>
<protein>
    <submittedName>
        <fullName evidence="2">Uncharacterized protein</fullName>
    </submittedName>
</protein>